<evidence type="ECO:0000256" key="1">
    <source>
        <dbReference type="SAM" id="Phobius"/>
    </source>
</evidence>
<dbReference type="Gene3D" id="3.60.10.10">
    <property type="entry name" value="Endonuclease/exonuclease/phosphatase"/>
    <property type="match status" value="1"/>
</dbReference>
<evidence type="ECO:0000313" key="3">
    <source>
        <dbReference type="EMBL" id="GBC06824.1"/>
    </source>
</evidence>
<feature type="transmembrane region" description="Helical" evidence="1">
    <location>
        <begin position="415"/>
        <end position="435"/>
    </location>
</feature>
<keyword evidence="1" id="KW-0812">Transmembrane</keyword>
<keyword evidence="1" id="KW-0472">Membrane</keyword>
<organism evidence="3 5">
    <name type="scientific">Rhizophagus clarus</name>
    <dbReference type="NCBI Taxonomy" id="94130"/>
    <lineage>
        <taxon>Eukaryota</taxon>
        <taxon>Fungi</taxon>
        <taxon>Fungi incertae sedis</taxon>
        <taxon>Mucoromycota</taxon>
        <taxon>Glomeromycotina</taxon>
        <taxon>Glomeromycetes</taxon>
        <taxon>Glomerales</taxon>
        <taxon>Glomeraceae</taxon>
        <taxon>Rhizophagus</taxon>
    </lineage>
</organism>
<dbReference type="Proteomes" id="UP000615446">
    <property type="component" value="Unassembled WGS sequence"/>
</dbReference>
<dbReference type="InterPro" id="IPR036691">
    <property type="entry name" value="Endo/exonu/phosph_ase_sf"/>
</dbReference>
<keyword evidence="5" id="KW-1185">Reference proteome</keyword>
<protein>
    <recommendedName>
        <fullName evidence="2">Endonuclease/exonuclease/phosphatase domain-containing protein</fullName>
    </recommendedName>
</protein>
<name>A0A2Z6RVL1_9GLOM</name>
<dbReference type="EMBL" id="BEXD01004101">
    <property type="protein sequence ID" value="GBC06824.1"/>
    <property type="molecule type" value="Genomic_DNA"/>
</dbReference>
<dbReference type="Pfam" id="PF03372">
    <property type="entry name" value="Exo_endo_phos"/>
    <property type="match status" value="1"/>
</dbReference>
<evidence type="ECO:0000259" key="2">
    <source>
        <dbReference type="Pfam" id="PF03372"/>
    </source>
</evidence>
<keyword evidence="1" id="KW-1133">Transmembrane helix</keyword>
<evidence type="ECO:0000313" key="5">
    <source>
        <dbReference type="Proteomes" id="UP000247702"/>
    </source>
</evidence>
<reference evidence="4" key="2">
    <citation type="submission" date="2019-10" db="EMBL/GenBank/DDBJ databases">
        <title>Conservation and host-specific expression of non-tandemly repeated heterogenous ribosome RNA gene in arbuscular mycorrhizal fungi.</title>
        <authorList>
            <person name="Maeda T."/>
            <person name="Kobayashi Y."/>
            <person name="Nakagawa T."/>
            <person name="Ezawa T."/>
            <person name="Yamaguchi K."/>
            <person name="Bino T."/>
            <person name="Nishimoto Y."/>
            <person name="Shigenobu S."/>
            <person name="Kawaguchi M."/>
        </authorList>
    </citation>
    <scope>NUCLEOTIDE SEQUENCE</scope>
    <source>
        <strain evidence="4">HR1</strain>
    </source>
</reference>
<dbReference type="SUPFAM" id="SSF56219">
    <property type="entry name" value="DNase I-like"/>
    <property type="match status" value="1"/>
</dbReference>
<dbReference type="InterPro" id="IPR005135">
    <property type="entry name" value="Endo/exonuclease/phosphatase"/>
</dbReference>
<accession>A0A2Z6RVL1</accession>
<dbReference type="AlphaFoldDB" id="A0A2Z6RVL1"/>
<dbReference type="GO" id="GO:0003824">
    <property type="term" value="F:catalytic activity"/>
    <property type="evidence" value="ECO:0007669"/>
    <property type="project" value="InterPro"/>
</dbReference>
<dbReference type="OrthoDB" id="200415at2759"/>
<comment type="caution">
    <text evidence="3">The sequence shown here is derived from an EMBL/GenBank/DDBJ whole genome shotgun (WGS) entry which is preliminary data.</text>
</comment>
<feature type="domain" description="Endonuclease/exonuclease/phosphatase" evidence="2">
    <location>
        <begin position="48"/>
        <end position="372"/>
    </location>
</feature>
<dbReference type="Proteomes" id="UP000247702">
    <property type="component" value="Unassembled WGS sequence"/>
</dbReference>
<sequence>MEEEFTLPNLPNPGELLIYDFRPLNQDFSNLVSEPISSSNDNPTLKVLQWNVERNYCSELILSTLKSLNPDIALIQEIDINCKRSLSKNHFQEIAKELKWKGGFVCEFLELESDIRSERDQGGGVHGNAIFSKYDITFRVLDHKYHPMDWDKDGKKLNEPRVGKRYTLIAEVKTPIGPPVLCYCVHLEVFCGIIGRISQFSDILLDSTSNIQTYPYQLIFGDLNTMGHSIARLSPKYCRDRYRFLSLGRSESEWWVTNLFNWHLKDGEINLKLQSGGSKLFEKLLSLKNNNDYYLKEKELSKITTLSGFPIDVLKSARNPGFYDPWSCTNDITIHNPNYFGLFKAKLDWTLLRGFEVVNRWIGNHDYKASDHKYLMVEIKFDDLQDLLDGKDKEIWEKRRIYWKKISQENEFGRIGKLASFIGIVFVGFGILKLIRK</sequence>
<proteinExistence type="predicted"/>
<dbReference type="STRING" id="94130.A0A2Z6RVL1"/>
<dbReference type="EMBL" id="BLAL01000037">
    <property type="protein sequence ID" value="GES78494.1"/>
    <property type="molecule type" value="Genomic_DNA"/>
</dbReference>
<evidence type="ECO:0000313" key="4">
    <source>
        <dbReference type="EMBL" id="GES78494.1"/>
    </source>
</evidence>
<reference evidence="3 5" key="1">
    <citation type="submission" date="2017-11" db="EMBL/GenBank/DDBJ databases">
        <title>The genome of Rhizophagus clarus HR1 reveals common genetic basis of auxotrophy among arbuscular mycorrhizal fungi.</title>
        <authorList>
            <person name="Kobayashi Y."/>
        </authorList>
    </citation>
    <scope>NUCLEOTIDE SEQUENCE [LARGE SCALE GENOMIC DNA]</scope>
    <source>
        <strain evidence="3 5">HR1</strain>
    </source>
</reference>
<gene>
    <name evidence="4" type="ORF">RCL2_000579900</name>
    <name evidence="3" type="ORF">RclHR1_07070006</name>
</gene>